<feature type="compositionally biased region" description="Low complexity" evidence="9">
    <location>
        <begin position="14"/>
        <end position="26"/>
    </location>
</feature>
<feature type="transmembrane region" description="Helical" evidence="10">
    <location>
        <begin position="409"/>
        <end position="427"/>
    </location>
</feature>
<keyword evidence="3" id="KW-0813">Transport</keyword>
<evidence type="ECO:0000256" key="10">
    <source>
        <dbReference type="SAM" id="Phobius"/>
    </source>
</evidence>
<evidence type="ECO:0000256" key="3">
    <source>
        <dbReference type="ARBA" id="ARBA00022448"/>
    </source>
</evidence>
<dbReference type="FunFam" id="1.20.1250.20:FF:000196">
    <property type="entry name" value="MFS toxin efflux pump (AflT)"/>
    <property type="match status" value="1"/>
</dbReference>
<feature type="transmembrane region" description="Helical" evidence="10">
    <location>
        <begin position="470"/>
        <end position="493"/>
    </location>
</feature>
<feature type="region of interest" description="Disordered" evidence="9">
    <location>
        <begin position="1"/>
        <end position="55"/>
    </location>
</feature>
<keyword evidence="4" id="KW-1003">Cell membrane</keyword>
<dbReference type="InterPro" id="IPR001958">
    <property type="entry name" value="Tet-R_TetA/multi-R_MdtG-like"/>
</dbReference>
<keyword evidence="13" id="KW-1185">Reference proteome</keyword>
<dbReference type="GO" id="GO:0005886">
    <property type="term" value="C:plasma membrane"/>
    <property type="evidence" value="ECO:0007669"/>
    <property type="project" value="UniProtKB-SubCell"/>
</dbReference>
<name>A0A3E2HHD3_SCYLI</name>
<feature type="compositionally biased region" description="Polar residues" evidence="9">
    <location>
        <begin position="35"/>
        <end position="51"/>
    </location>
</feature>
<feature type="transmembrane region" description="Helical" evidence="10">
    <location>
        <begin position="201"/>
        <end position="222"/>
    </location>
</feature>
<feature type="non-terminal residue" evidence="12">
    <location>
        <position position="577"/>
    </location>
</feature>
<keyword evidence="7 10" id="KW-0472">Membrane</keyword>
<evidence type="ECO:0000256" key="2">
    <source>
        <dbReference type="ARBA" id="ARBA00007520"/>
    </source>
</evidence>
<feature type="transmembrane region" description="Helical" evidence="10">
    <location>
        <begin position="305"/>
        <end position="322"/>
    </location>
</feature>
<feature type="transmembrane region" description="Helical" evidence="10">
    <location>
        <begin position="439"/>
        <end position="458"/>
    </location>
</feature>
<dbReference type="PROSITE" id="PS50850">
    <property type="entry name" value="MFS"/>
    <property type="match status" value="1"/>
</dbReference>
<feature type="transmembrane region" description="Helical" evidence="10">
    <location>
        <begin position="383"/>
        <end position="402"/>
    </location>
</feature>
<organism evidence="12 13">
    <name type="scientific">Scytalidium lignicola</name>
    <name type="common">Hyphomycete</name>
    <dbReference type="NCBI Taxonomy" id="5539"/>
    <lineage>
        <taxon>Eukaryota</taxon>
        <taxon>Fungi</taxon>
        <taxon>Dikarya</taxon>
        <taxon>Ascomycota</taxon>
        <taxon>Pezizomycotina</taxon>
        <taxon>Leotiomycetes</taxon>
        <taxon>Leotiomycetes incertae sedis</taxon>
        <taxon>Scytalidium</taxon>
    </lineage>
</organism>
<dbReference type="SUPFAM" id="SSF103473">
    <property type="entry name" value="MFS general substrate transporter"/>
    <property type="match status" value="1"/>
</dbReference>
<reference evidence="12 13" key="1">
    <citation type="submission" date="2018-05" db="EMBL/GenBank/DDBJ databases">
        <title>Draft genome sequence of Scytalidium lignicola DSM 105466, a ubiquitous saprotrophic fungus.</title>
        <authorList>
            <person name="Buettner E."/>
            <person name="Gebauer A.M."/>
            <person name="Hofrichter M."/>
            <person name="Liers C."/>
            <person name="Kellner H."/>
        </authorList>
    </citation>
    <scope>NUCLEOTIDE SEQUENCE [LARGE SCALE GENOMIC DNA]</scope>
    <source>
        <strain evidence="12 13">DSM 105466</strain>
    </source>
</reference>
<feature type="non-terminal residue" evidence="12">
    <location>
        <position position="1"/>
    </location>
</feature>
<dbReference type="Gene3D" id="1.20.1720.10">
    <property type="entry name" value="Multidrug resistance protein D"/>
    <property type="match status" value="1"/>
</dbReference>
<proteinExistence type="inferred from homology"/>
<evidence type="ECO:0000256" key="8">
    <source>
        <dbReference type="ARBA" id="ARBA00023180"/>
    </source>
</evidence>
<evidence type="ECO:0000256" key="9">
    <source>
        <dbReference type="SAM" id="MobiDB-lite"/>
    </source>
</evidence>
<feature type="transmembrane region" description="Helical" evidence="10">
    <location>
        <begin position="169"/>
        <end position="194"/>
    </location>
</feature>
<evidence type="ECO:0000313" key="12">
    <source>
        <dbReference type="EMBL" id="RFU32819.1"/>
    </source>
</evidence>
<dbReference type="FunFam" id="1.20.1720.10:FF:000012">
    <property type="entry name" value="MFS toxin efflux pump (AflT)"/>
    <property type="match status" value="1"/>
</dbReference>
<evidence type="ECO:0000313" key="13">
    <source>
        <dbReference type="Proteomes" id="UP000258309"/>
    </source>
</evidence>
<protein>
    <recommendedName>
        <fullName evidence="11">Major facilitator superfamily (MFS) profile domain-containing protein</fullName>
    </recommendedName>
</protein>
<feature type="transmembrane region" description="Helical" evidence="10">
    <location>
        <begin position="144"/>
        <end position="163"/>
    </location>
</feature>
<gene>
    <name evidence="12" type="ORF">B7463_g3499</name>
</gene>
<dbReference type="Gene3D" id="1.20.1250.20">
    <property type="entry name" value="MFS general substrate transporter like domains"/>
    <property type="match status" value="1"/>
</dbReference>
<evidence type="ECO:0000256" key="5">
    <source>
        <dbReference type="ARBA" id="ARBA00022692"/>
    </source>
</evidence>
<evidence type="ECO:0000259" key="11">
    <source>
        <dbReference type="PROSITE" id="PS50850"/>
    </source>
</evidence>
<dbReference type="Proteomes" id="UP000258309">
    <property type="component" value="Unassembled WGS sequence"/>
</dbReference>
<dbReference type="AlphaFoldDB" id="A0A3E2HHD3"/>
<dbReference type="EMBL" id="NCSJ02000047">
    <property type="protein sequence ID" value="RFU32819.1"/>
    <property type="molecule type" value="Genomic_DNA"/>
</dbReference>
<feature type="transmembrane region" description="Helical" evidence="10">
    <location>
        <begin position="342"/>
        <end position="363"/>
    </location>
</feature>
<dbReference type="PRINTS" id="PR01035">
    <property type="entry name" value="TCRTETA"/>
</dbReference>
<comment type="similarity">
    <text evidence="2">Belongs to the major facilitator superfamily. TCR/Tet family.</text>
</comment>
<evidence type="ECO:0000256" key="6">
    <source>
        <dbReference type="ARBA" id="ARBA00022989"/>
    </source>
</evidence>
<dbReference type="Pfam" id="PF07690">
    <property type="entry name" value="MFS_1"/>
    <property type="match status" value="1"/>
</dbReference>
<comment type="subcellular location">
    <subcellularLocation>
        <location evidence="1">Cell membrane</location>
        <topology evidence="1">Multi-pass membrane protein</topology>
    </subcellularLocation>
</comment>
<keyword evidence="8" id="KW-0325">Glycoprotein</keyword>
<feature type="domain" description="Major facilitator superfamily (MFS) profile" evidence="11">
    <location>
        <begin position="79"/>
        <end position="567"/>
    </location>
</feature>
<accession>A0A3E2HHD3</accession>
<feature type="transmembrane region" description="Helical" evidence="10">
    <location>
        <begin position="543"/>
        <end position="561"/>
    </location>
</feature>
<feature type="transmembrane region" description="Helical" evidence="10">
    <location>
        <begin position="234"/>
        <end position="254"/>
    </location>
</feature>
<dbReference type="FunFam" id="1.20.1250.20:FF:000489">
    <property type="entry name" value="MFS general substrate transporter"/>
    <property type="match status" value="1"/>
</dbReference>
<dbReference type="PANTHER" id="PTHR23501">
    <property type="entry name" value="MAJOR FACILITATOR SUPERFAMILY"/>
    <property type="match status" value="1"/>
</dbReference>
<dbReference type="OMA" id="TMGAAIW"/>
<feature type="compositionally biased region" description="Basic and acidic residues" evidence="9">
    <location>
        <begin position="1"/>
        <end position="12"/>
    </location>
</feature>
<evidence type="ECO:0000256" key="4">
    <source>
        <dbReference type="ARBA" id="ARBA00022475"/>
    </source>
</evidence>
<dbReference type="OrthoDB" id="10021397at2759"/>
<dbReference type="CDD" id="cd17502">
    <property type="entry name" value="MFS_Azr1_MDR_like"/>
    <property type="match status" value="1"/>
</dbReference>
<dbReference type="InterPro" id="IPR011701">
    <property type="entry name" value="MFS"/>
</dbReference>
<comment type="caution">
    <text evidence="12">The sequence shown here is derived from an EMBL/GenBank/DDBJ whole genome shotgun (WGS) entry which is preliminary data.</text>
</comment>
<keyword evidence="6 10" id="KW-1133">Transmembrane helix</keyword>
<evidence type="ECO:0000256" key="1">
    <source>
        <dbReference type="ARBA" id="ARBA00004651"/>
    </source>
</evidence>
<dbReference type="PANTHER" id="PTHR23501:SF177">
    <property type="entry name" value="MAJOR FACILITATOR SUPERFAMILY (MFS) PROFILE DOMAIN-CONTAINING PROTEIN-RELATED"/>
    <property type="match status" value="1"/>
</dbReference>
<evidence type="ECO:0000256" key="7">
    <source>
        <dbReference type="ARBA" id="ARBA00023136"/>
    </source>
</evidence>
<dbReference type="InterPro" id="IPR036259">
    <property type="entry name" value="MFS_trans_sf"/>
</dbReference>
<dbReference type="GO" id="GO:0022857">
    <property type="term" value="F:transmembrane transporter activity"/>
    <property type="evidence" value="ECO:0007669"/>
    <property type="project" value="InterPro"/>
</dbReference>
<sequence>MSEPSVEKKTDPDSNNSTLSSSESTNVQLEDKRNQYANDSKAVQSSGSNAPSRELAENGLPADQIEISDYPQGIQLFFIVVALALSVFLSALDMTIVATAIPAITSTFHSINDVGWYGSAFFLTQASFQSTWGKAYKYFPIKLTYMLCIFIFELGSLICGVAQNSTTLIVGRAVAGAGAAGIASGTYTIIAFAAHPKKRPAYTGILGATFGIASVIGPLLGGVFTDNISWRWCFYINLPIGGVAAAITLFSFHTPAAARPVKASLKEKFLQMDPIGTFLIMSAVVCSFLALQWAGVTKPWSDSKVIGALIGFGLLTICFIINEVYQGSRALLQGHLLKQRTIAVACAYVFFFSGSFFALVYYLPIYFQAIKNTSAQESGIRNFPLIVGASIFSIISGVLIAIFGHFTPLMIFSSIVATVGCGLIYSLDINSSSSAWIGYQALAGIGIGLGFQIPVIVTQGIVEASDLSSVSALTLFFQIIGGSLFISASQAAFANKLVVALPKYAPSVDPHLVVATGAAELRKVFVPEVIPGILEAYMQGLRVSFALTIALGGISLITSLFSPWKKLRKGAGLGSAI</sequence>
<keyword evidence="5 10" id="KW-0812">Transmembrane</keyword>
<dbReference type="InterPro" id="IPR020846">
    <property type="entry name" value="MFS_dom"/>
</dbReference>
<feature type="transmembrane region" description="Helical" evidence="10">
    <location>
        <begin position="275"/>
        <end position="293"/>
    </location>
</feature>
<feature type="transmembrane region" description="Helical" evidence="10">
    <location>
        <begin position="76"/>
        <end position="102"/>
    </location>
</feature>